<dbReference type="CDD" id="cd00883">
    <property type="entry name" value="beta_CA_cladeA"/>
    <property type="match status" value="1"/>
</dbReference>
<evidence type="ECO:0000256" key="2">
    <source>
        <dbReference type="ARBA" id="ARBA00012925"/>
    </source>
</evidence>
<evidence type="ECO:0000256" key="4">
    <source>
        <dbReference type="ARBA" id="ARBA00022723"/>
    </source>
</evidence>
<evidence type="ECO:0000256" key="7">
    <source>
        <dbReference type="ARBA" id="ARBA00031969"/>
    </source>
</evidence>
<evidence type="ECO:0000256" key="9">
    <source>
        <dbReference type="PIRSR" id="PIRSR601765-1"/>
    </source>
</evidence>
<dbReference type="PROSITE" id="PS00704">
    <property type="entry name" value="PROK_CO2_ANHYDRASE_1"/>
    <property type="match status" value="1"/>
</dbReference>
<dbReference type="RefSeq" id="XP_028474643.1">
    <property type="nucleotide sequence ID" value="XM_028617336.1"/>
</dbReference>
<keyword evidence="5 9" id="KW-0862">Zinc</keyword>
<dbReference type="PANTHER" id="PTHR11002">
    <property type="entry name" value="CARBONIC ANHYDRASE"/>
    <property type="match status" value="1"/>
</dbReference>
<dbReference type="GO" id="GO:0071244">
    <property type="term" value="P:cellular response to carbon dioxide"/>
    <property type="evidence" value="ECO:0007669"/>
    <property type="project" value="TreeGrafter"/>
</dbReference>
<evidence type="ECO:0000256" key="1">
    <source>
        <dbReference type="ARBA" id="ARBA00006217"/>
    </source>
</evidence>
<name>A0A427XKV5_9TREE</name>
<feature type="binding site" evidence="9">
    <location>
        <position position="181"/>
    </location>
    <ligand>
        <name>Zn(2+)</name>
        <dbReference type="ChEBI" id="CHEBI:29105"/>
    </ligand>
</feature>
<keyword evidence="14" id="KW-1185">Reference proteome</keyword>
<evidence type="ECO:0000313" key="14">
    <source>
        <dbReference type="Proteomes" id="UP000279236"/>
    </source>
</evidence>
<dbReference type="EMBL" id="RSCE01000010">
    <property type="protein sequence ID" value="RSH79496.1"/>
    <property type="molecule type" value="Genomic_DNA"/>
</dbReference>
<evidence type="ECO:0000256" key="11">
    <source>
        <dbReference type="SAM" id="Coils"/>
    </source>
</evidence>
<feature type="binding site" evidence="9">
    <location>
        <position position="127"/>
    </location>
    <ligand>
        <name>Zn(2+)</name>
        <dbReference type="ChEBI" id="CHEBI:29105"/>
    </ligand>
</feature>
<evidence type="ECO:0000256" key="5">
    <source>
        <dbReference type="ARBA" id="ARBA00022833"/>
    </source>
</evidence>
<sequence length="294" mass="32809">MNNRAHLGLRSLTRSLATASSQSALAARRLPSHIPLAPKSIRRGCSSHNTPPPPSTPAATTVAADSTNTGAPQSFVSTMASYLQQSHDKIFTQNKKWAEAQLAKDPDFFKNLAAGQNPEYLWIGCSDSRMPAEIITGLDPGEAFIHRNIANMVNNLDLNAMSVLNYAVRHLKVKHIVVCGHYGCGGIQAAMTPKDLGILNPWLRNVRDVYRLHEKELDAIEDEERRLERLVELNVEEQCRNVIKTAAVQQSYAENHYPIVHGWVFDFRTGLLKDLEIDYTKVLGNIQKIYNLTE</sequence>
<feature type="binding site" evidence="9">
    <location>
        <position position="184"/>
    </location>
    <ligand>
        <name>Zn(2+)</name>
        <dbReference type="ChEBI" id="CHEBI:29105"/>
    </ligand>
</feature>
<evidence type="ECO:0000313" key="13">
    <source>
        <dbReference type="EMBL" id="RSH79496.1"/>
    </source>
</evidence>
<protein>
    <recommendedName>
        <fullName evidence="3 10">Carbonic anhydrase</fullName>
        <ecNumber evidence="2 10">4.2.1.1</ecNumber>
    </recommendedName>
    <alternativeName>
        <fullName evidence="7 10">Carbonate dehydratase</fullName>
    </alternativeName>
</protein>
<dbReference type="Proteomes" id="UP000279236">
    <property type="component" value="Unassembled WGS sequence"/>
</dbReference>
<dbReference type="EC" id="4.2.1.1" evidence="2 10"/>
<evidence type="ECO:0000256" key="3">
    <source>
        <dbReference type="ARBA" id="ARBA00014628"/>
    </source>
</evidence>
<proteinExistence type="inferred from homology"/>
<dbReference type="GO" id="GO:0015976">
    <property type="term" value="P:carbon utilization"/>
    <property type="evidence" value="ECO:0007669"/>
    <property type="project" value="InterPro"/>
</dbReference>
<dbReference type="Pfam" id="PF00484">
    <property type="entry name" value="Pro_CA"/>
    <property type="match status" value="1"/>
</dbReference>
<reference evidence="13 14" key="1">
    <citation type="submission" date="2018-11" db="EMBL/GenBank/DDBJ databases">
        <title>Genome sequence of Apiotrichum porosum DSM 27194.</title>
        <authorList>
            <person name="Aliyu H."/>
            <person name="Gorte O."/>
            <person name="Ochsenreither K."/>
        </authorList>
    </citation>
    <scope>NUCLEOTIDE SEQUENCE [LARGE SCALE GENOMIC DNA]</scope>
    <source>
        <strain evidence="13 14">DSM 27194</strain>
    </source>
</reference>
<keyword evidence="6 10" id="KW-0456">Lyase</keyword>
<dbReference type="Gene3D" id="3.40.1050.10">
    <property type="entry name" value="Carbonic anhydrase"/>
    <property type="match status" value="1"/>
</dbReference>
<dbReference type="InterPro" id="IPR015892">
    <property type="entry name" value="Carbonic_anhydrase_CS"/>
</dbReference>
<gene>
    <name evidence="13" type="ORF">EHS24_001548</name>
</gene>
<dbReference type="AlphaFoldDB" id="A0A427XKV5"/>
<evidence type="ECO:0000256" key="6">
    <source>
        <dbReference type="ARBA" id="ARBA00023239"/>
    </source>
</evidence>
<dbReference type="SMART" id="SM00947">
    <property type="entry name" value="Pro_CA"/>
    <property type="match status" value="1"/>
</dbReference>
<dbReference type="InterPro" id="IPR036874">
    <property type="entry name" value="Carbonic_anhydrase_sf"/>
</dbReference>
<dbReference type="GeneID" id="39586091"/>
<evidence type="ECO:0000256" key="12">
    <source>
        <dbReference type="SAM" id="MobiDB-lite"/>
    </source>
</evidence>
<dbReference type="PANTHER" id="PTHR11002:SF51">
    <property type="entry name" value="CARBONIC ANHYDRASE"/>
    <property type="match status" value="1"/>
</dbReference>
<organism evidence="13 14">
    <name type="scientific">Apiotrichum porosum</name>
    <dbReference type="NCBI Taxonomy" id="105984"/>
    <lineage>
        <taxon>Eukaryota</taxon>
        <taxon>Fungi</taxon>
        <taxon>Dikarya</taxon>
        <taxon>Basidiomycota</taxon>
        <taxon>Agaricomycotina</taxon>
        <taxon>Tremellomycetes</taxon>
        <taxon>Trichosporonales</taxon>
        <taxon>Trichosporonaceae</taxon>
        <taxon>Apiotrichum</taxon>
    </lineage>
</organism>
<comment type="cofactor">
    <cofactor evidence="9">
        <name>Zn(2+)</name>
        <dbReference type="ChEBI" id="CHEBI:29105"/>
    </cofactor>
    <text evidence="9">Binds 1 zinc ion per subunit.</text>
</comment>
<dbReference type="InterPro" id="IPR001765">
    <property type="entry name" value="Carbonic_anhydrase"/>
</dbReference>
<dbReference type="SUPFAM" id="SSF53056">
    <property type="entry name" value="beta-carbonic anhydrase, cab"/>
    <property type="match status" value="1"/>
</dbReference>
<evidence type="ECO:0000256" key="8">
    <source>
        <dbReference type="ARBA" id="ARBA00048348"/>
    </source>
</evidence>
<dbReference type="OrthoDB" id="10248475at2759"/>
<comment type="function">
    <text evidence="10">Reversible hydration of carbon dioxide.</text>
</comment>
<dbReference type="GO" id="GO:0008270">
    <property type="term" value="F:zinc ion binding"/>
    <property type="evidence" value="ECO:0007669"/>
    <property type="project" value="UniProtKB-UniRule"/>
</dbReference>
<comment type="caution">
    <text evidence="13">The sequence shown here is derived from an EMBL/GenBank/DDBJ whole genome shotgun (WGS) entry which is preliminary data.</text>
</comment>
<keyword evidence="11" id="KW-0175">Coiled coil</keyword>
<comment type="catalytic activity">
    <reaction evidence="8 10">
        <text>hydrogencarbonate + H(+) = CO2 + H2O</text>
        <dbReference type="Rhea" id="RHEA:10748"/>
        <dbReference type="ChEBI" id="CHEBI:15377"/>
        <dbReference type="ChEBI" id="CHEBI:15378"/>
        <dbReference type="ChEBI" id="CHEBI:16526"/>
        <dbReference type="ChEBI" id="CHEBI:17544"/>
        <dbReference type="EC" id="4.2.1.1"/>
    </reaction>
</comment>
<feature type="compositionally biased region" description="Low complexity" evidence="12">
    <location>
        <begin position="57"/>
        <end position="67"/>
    </location>
</feature>
<comment type="similarity">
    <text evidence="1 10">Belongs to the beta-class carbonic anhydrase family.</text>
</comment>
<dbReference type="GO" id="GO:0034599">
    <property type="term" value="P:cellular response to oxidative stress"/>
    <property type="evidence" value="ECO:0007669"/>
    <property type="project" value="TreeGrafter"/>
</dbReference>
<feature type="coiled-coil region" evidence="11">
    <location>
        <begin position="203"/>
        <end position="240"/>
    </location>
</feature>
<feature type="region of interest" description="Disordered" evidence="12">
    <location>
        <begin position="37"/>
        <end position="70"/>
    </location>
</feature>
<feature type="binding site" evidence="9">
    <location>
        <position position="125"/>
    </location>
    <ligand>
        <name>Zn(2+)</name>
        <dbReference type="ChEBI" id="CHEBI:29105"/>
    </ligand>
</feature>
<dbReference type="STRING" id="105984.A0A427XKV5"/>
<evidence type="ECO:0000256" key="10">
    <source>
        <dbReference type="RuleBase" id="RU003956"/>
    </source>
</evidence>
<keyword evidence="4 9" id="KW-0479">Metal-binding</keyword>
<accession>A0A427XKV5</accession>
<dbReference type="FunFam" id="3.40.1050.10:FF:000001">
    <property type="entry name" value="Carbonic anhydrase"/>
    <property type="match status" value="1"/>
</dbReference>
<dbReference type="GO" id="GO:0005737">
    <property type="term" value="C:cytoplasm"/>
    <property type="evidence" value="ECO:0007669"/>
    <property type="project" value="TreeGrafter"/>
</dbReference>
<dbReference type="GO" id="GO:0004089">
    <property type="term" value="F:carbonate dehydratase activity"/>
    <property type="evidence" value="ECO:0007669"/>
    <property type="project" value="UniProtKB-UniRule"/>
</dbReference>